<dbReference type="EMBL" id="CADCXU010019647">
    <property type="protein sequence ID" value="CAB0007851.1"/>
    <property type="molecule type" value="Genomic_DNA"/>
</dbReference>
<organism evidence="1 2">
    <name type="scientific">Nesidiocoris tenuis</name>
    <dbReference type="NCBI Taxonomy" id="355587"/>
    <lineage>
        <taxon>Eukaryota</taxon>
        <taxon>Metazoa</taxon>
        <taxon>Ecdysozoa</taxon>
        <taxon>Arthropoda</taxon>
        <taxon>Hexapoda</taxon>
        <taxon>Insecta</taxon>
        <taxon>Pterygota</taxon>
        <taxon>Neoptera</taxon>
        <taxon>Paraneoptera</taxon>
        <taxon>Hemiptera</taxon>
        <taxon>Heteroptera</taxon>
        <taxon>Panheteroptera</taxon>
        <taxon>Cimicomorpha</taxon>
        <taxon>Miridae</taxon>
        <taxon>Dicyphina</taxon>
        <taxon>Nesidiocoris</taxon>
    </lineage>
</organism>
<proteinExistence type="predicted"/>
<keyword evidence="2" id="KW-1185">Reference proteome</keyword>
<protein>
    <submittedName>
        <fullName evidence="1">Uncharacterized protein</fullName>
    </submittedName>
</protein>
<reference evidence="1 2" key="1">
    <citation type="submission" date="2020-02" db="EMBL/GenBank/DDBJ databases">
        <authorList>
            <person name="Ferguson B K."/>
        </authorList>
    </citation>
    <scope>NUCLEOTIDE SEQUENCE [LARGE SCALE GENOMIC DNA]</scope>
</reference>
<sequence length="53" mass="6146">MSFGWTGAFELVWTSSCSSVARILLRYQFSRFFVQGADTERHDHSVNQPYSLE</sequence>
<name>A0A6H5GVI1_9HEMI</name>
<evidence type="ECO:0000313" key="1">
    <source>
        <dbReference type="EMBL" id="CAB0007851.1"/>
    </source>
</evidence>
<accession>A0A6H5GVI1</accession>
<dbReference type="Proteomes" id="UP000479000">
    <property type="component" value="Unassembled WGS sequence"/>
</dbReference>
<feature type="non-terminal residue" evidence="1">
    <location>
        <position position="53"/>
    </location>
</feature>
<gene>
    <name evidence="1" type="ORF">NTEN_LOCUS13099</name>
</gene>
<dbReference type="AlphaFoldDB" id="A0A6H5GVI1"/>
<evidence type="ECO:0000313" key="2">
    <source>
        <dbReference type="Proteomes" id="UP000479000"/>
    </source>
</evidence>